<sequence length="376" mass="40172">MTFGTILREARERKGYDLATAARRLRIRPDILRAIEEDDFSRMPPRGYARNMVNAYARLVGLNPTEMTRMYLDEAYAYQVGRARNDAQPSGFDMGGTSRTARSSARQGARPSQQADERPPRQNALGRTMYDDRRDYGRDYGTRSGGAGRLYSEDRTHPSRHAALPNAEYTNFYAGPKASSVVQSKLPFIIAGGVILVLLIVVLVLVFGNAGGASNDDLTKLPVTGVTDPTKDGSGTDGDGENSQPQAAPAETAPTTLKVTYSIAKNTPVYAVITQDGVATESMFSGGEEETVELAEGDVWTFAAWASDGVTITADGEAVAFDGSDASGMPMATVDFDAYLDQWYEDHPDAKKKDAGSADAGDADAGTGTDDGSTGA</sequence>
<evidence type="ECO:0000313" key="3">
    <source>
        <dbReference type="EMBL" id="RDB72963.1"/>
    </source>
</evidence>
<keyword evidence="2" id="KW-0812">Transmembrane</keyword>
<protein>
    <submittedName>
        <fullName evidence="3">Helix-turn-helix domain-containing protein</fullName>
    </submittedName>
</protein>
<dbReference type="GO" id="GO:0003677">
    <property type="term" value="F:DNA binding"/>
    <property type="evidence" value="ECO:0007669"/>
    <property type="project" value="InterPro"/>
</dbReference>
<accession>A0A369MKQ5</accession>
<dbReference type="InterPro" id="IPR010982">
    <property type="entry name" value="Lambda_DNA-bd_dom_sf"/>
</dbReference>
<reference evidence="3 4" key="1">
    <citation type="journal article" date="2018" name="Elife">
        <title>Discovery and characterization of a prevalent human gut bacterial enzyme sufficient for the inactivation of a family of plant toxins.</title>
        <authorList>
            <person name="Koppel N."/>
            <person name="Bisanz J.E."/>
            <person name="Pandelia M.E."/>
            <person name="Turnbaugh P.J."/>
            <person name="Balskus E.P."/>
        </authorList>
    </citation>
    <scope>NUCLEOTIDE SEQUENCE [LARGE SCALE GENOMIC DNA]</scope>
    <source>
        <strain evidence="3 4">W1 BHI 6</strain>
    </source>
</reference>
<dbReference type="EMBL" id="PPTU01000002">
    <property type="protein sequence ID" value="RDB72963.1"/>
    <property type="molecule type" value="Genomic_DNA"/>
</dbReference>
<feature type="compositionally biased region" description="Low complexity" evidence="1">
    <location>
        <begin position="357"/>
        <end position="376"/>
    </location>
</feature>
<evidence type="ECO:0000313" key="4">
    <source>
        <dbReference type="Proteomes" id="UP000253970"/>
    </source>
</evidence>
<keyword evidence="2" id="KW-0472">Membrane</keyword>
<dbReference type="InterPro" id="IPR050400">
    <property type="entry name" value="Bact_Cytoskel_RodZ"/>
</dbReference>
<keyword evidence="2" id="KW-1133">Transmembrane helix</keyword>
<comment type="caution">
    <text evidence="3">The sequence shown here is derived from an EMBL/GenBank/DDBJ whole genome shotgun (WGS) entry which is preliminary data.</text>
</comment>
<dbReference type="Gene3D" id="1.10.260.40">
    <property type="entry name" value="lambda repressor-like DNA-binding domains"/>
    <property type="match status" value="1"/>
</dbReference>
<gene>
    <name evidence="3" type="ORF">C1875_02565</name>
</gene>
<evidence type="ECO:0000256" key="2">
    <source>
        <dbReference type="SAM" id="Phobius"/>
    </source>
</evidence>
<feature type="region of interest" description="Disordered" evidence="1">
    <location>
        <begin position="348"/>
        <end position="376"/>
    </location>
</feature>
<proteinExistence type="predicted"/>
<dbReference type="PANTHER" id="PTHR34475">
    <property type="match status" value="1"/>
</dbReference>
<organism evidence="3 4">
    <name type="scientific">Eggerthella lenta</name>
    <name type="common">Eubacterium lentum</name>
    <dbReference type="NCBI Taxonomy" id="84112"/>
    <lineage>
        <taxon>Bacteria</taxon>
        <taxon>Bacillati</taxon>
        <taxon>Actinomycetota</taxon>
        <taxon>Coriobacteriia</taxon>
        <taxon>Eggerthellales</taxon>
        <taxon>Eggerthellaceae</taxon>
        <taxon>Eggerthella</taxon>
    </lineage>
</organism>
<feature type="compositionally biased region" description="Basic and acidic residues" evidence="1">
    <location>
        <begin position="129"/>
        <end position="141"/>
    </location>
</feature>
<evidence type="ECO:0000256" key="1">
    <source>
        <dbReference type="SAM" id="MobiDB-lite"/>
    </source>
</evidence>
<dbReference type="PANTHER" id="PTHR34475:SF1">
    <property type="entry name" value="CYTOSKELETON PROTEIN RODZ"/>
    <property type="match status" value="1"/>
</dbReference>
<feature type="compositionally biased region" description="Polar residues" evidence="1">
    <location>
        <begin position="97"/>
        <end position="114"/>
    </location>
</feature>
<dbReference type="Pfam" id="PF13413">
    <property type="entry name" value="HTH_25"/>
    <property type="match status" value="1"/>
</dbReference>
<feature type="transmembrane region" description="Helical" evidence="2">
    <location>
        <begin position="186"/>
        <end position="208"/>
    </location>
</feature>
<name>A0A369MKQ5_EGGLN</name>
<feature type="region of interest" description="Disordered" evidence="1">
    <location>
        <begin position="87"/>
        <end position="157"/>
    </location>
</feature>
<feature type="region of interest" description="Disordered" evidence="1">
    <location>
        <begin position="217"/>
        <end position="252"/>
    </location>
</feature>
<dbReference type="Proteomes" id="UP000253970">
    <property type="component" value="Unassembled WGS sequence"/>
</dbReference>
<dbReference type="AlphaFoldDB" id="A0A369MKQ5"/>